<protein>
    <submittedName>
        <fullName evidence="1">Uncharacterized protein</fullName>
    </submittedName>
</protein>
<dbReference type="AlphaFoldDB" id="A0A1X7RE67"/>
<evidence type="ECO:0000313" key="2">
    <source>
        <dbReference type="Proteomes" id="UP000215127"/>
    </source>
</evidence>
<dbReference type="Proteomes" id="UP000215127">
    <property type="component" value="Chromosome 1"/>
</dbReference>
<keyword evidence="2" id="KW-1185">Reference proteome</keyword>
<accession>A0A1X7RE67</accession>
<organism evidence="1 2">
    <name type="scientific">Zymoseptoria tritici (strain ST99CH_3D7)</name>
    <dbReference type="NCBI Taxonomy" id="1276538"/>
    <lineage>
        <taxon>Eukaryota</taxon>
        <taxon>Fungi</taxon>
        <taxon>Dikarya</taxon>
        <taxon>Ascomycota</taxon>
        <taxon>Pezizomycotina</taxon>
        <taxon>Dothideomycetes</taxon>
        <taxon>Dothideomycetidae</taxon>
        <taxon>Mycosphaerellales</taxon>
        <taxon>Mycosphaerellaceae</taxon>
        <taxon>Zymoseptoria</taxon>
    </lineage>
</organism>
<sequence>MTTMIHAENPTLTSTKALLTTRQTDTTARVQRKKSTILPPMRSVHSCIIRDASSISRDIETYGARRALLSVTRPVRSCGRSVATAVSV</sequence>
<gene>
    <name evidence="1" type="ORF">ZT3D7_G441</name>
</gene>
<proteinExistence type="predicted"/>
<reference evidence="1 2" key="1">
    <citation type="submission" date="2016-06" db="EMBL/GenBank/DDBJ databases">
        <authorList>
            <person name="Kjaerup R.B."/>
            <person name="Dalgaard T.S."/>
            <person name="Juul-Madsen H.R."/>
        </authorList>
    </citation>
    <scope>NUCLEOTIDE SEQUENCE [LARGE SCALE GENOMIC DNA]</scope>
</reference>
<dbReference type="EMBL" id="LT853692">
    <property type="protein sequence ID" value="SMQ45297.1"/>
    <property type="molecule type" value="Genomic_DNA"/>
</dbReference>
<evidence type="ECO:0000313" key="1">
    <source>
        <dbReference type="EMBL" id="SMQ45297.1"/>
    </source>
</evidence>
<name>A0A1X7RE67_ZYMT9</name>